<feature type="transmembrane region" description="Helical" evidence="10">
    <location>
        <begin position="201"/>
        <end position="221"/>
    </location>
</feature>
<gene>
    <name evidence="11" type="ORF">BXU00_02855</name>
</gene>
<evidence type="ECO:0000256" key="8">
    <source>
        <dbReference type="ARBA" id="ARBA00023136"/>
    </source>
</evidence>
<feature type="transmembrane region" description="Helical" evidence="10">
    <location>
        <begin position="30"/>
        <end position="48"/>
    </location>
</feature>
<keyword evidence="8 10" id="KW-0472">Membrane</keyword>
<proteinExistence type="inferred from homology"/>
<dbReference type="Proteomes" id="UP000266622">
    <property type="component" value="Unassembled WGS sequence"/>
</dbReference>
<dbReference type="InterPro" id="IPR002208">
    <property type="entry name" value="SecY/SEC61-alpha"/>
</dbReference>
<dbReference type="EMBL" id="MWMI01000004">
    <property type="protein sequence ID" value="RIB35241.1"/>
    <property type="molecule type" value="Genomic_DNA"/>
</dbReference>
<evidence type="ECO:0000313" key="12">
    <source>
        <dbReference type="Proteomes" id="UP000266622"/>
    </source>
</evidence>
<name>A0A397WMW4_9ARCH</name>
<evidence type="ECO:0000256" key="2">
    <source>
        <dbReference type="ARBA" id="ARBA00005751"/>
    </source>
</evidence>
<dbReference type="AlphaFoldDB" id="A0A397WMW4"/>
<sequence length="453" mass="50877">MSWIDKILQYLPSVKPPYTHLTPKERLKNTIIVIAIYSLLSSIPIFGISQKVSQRFIEFMWIFGSHLGTLATIGVTPVILAGLFLQLMIFSGVLGLDIYSEEGRKKYDSYYKLLAIVFLILQSLSFMLSGNIIPDYNLPIPIWAIYIIIFLQLFMGGLLIILLDDFSLKYGLTSGINLIIFVSISMSIALRIFNPIPLPQYITYGLYFPSGLIPQAILSFINGNFSLAMGYTLVVILTFAVLALVTYLQSIQIEIPLIYINIGGRVMKYPINLLYTSVIPAIFLYGILIWIRGIFERNPNSILYRILTPPNLTINLSQYGLSYLLDPINILHVIVYLSIFILGGILFSYLWVISAGMDAKSIAKQLQSLPIQTLRYRDPRIIESTLEKYINPLSYFSGLLIGLIAAISDIFGIAISGISLLLLVVIAVQIYNDIERNGAIPYVPLVGKYLSKR</sequence>
<protein>
    <recommendedName>
        <fullName evidence="13">Protein translocase subunit SecY</fullName>
    </recommendedName>
</protein>
<evidence type="ECO:0000256" key="9">
    <source>
        <dbReference type="RuleBase" id="RU004349"/>
    </source>
</evidence>
<dbReference type="SUPFAM" id="SSF103491">
    <property type="entry name" value="Preprotein translocase SecY subunit"/>
    <property type="match status" value="1"/>
</dbReference>
<keyword evidence="6 10" id="KW-1133">Transmembrane helix</keyword>
<dbReference type="PROSITE" id="PS00755">
    <property type="entry name" value="SECY_1"/>
    <property type="match status" value="1"/>
</dbReference>
<comment type="subcellular location">
    <subcellularLocation>
        <location evidence="1">Membrane</location>
        <topology evidence="1">Multi-pass membrane protein</topology>
    </subcellularLocation>
</comment>
<dbReference type="Gene3D" id="1.10.3370.10">
    <property type="entry name" value="SecY subunit domain"/>
    <property type="match status" value="1"/>
</dbReference>
<feature type="transmembrane region" description="Helical" evidence="10">
    <location>
        <begin position="140"/>
        <end position="163"/>
    </location>
</feature>
<feature type="transmembrane region" description="Helical" evidence="10">
    <location>
        <begin position="330"/>
        <end position="352"/>
    </location>
</feature>
<feature type="transmembrane region" description="Helical" evidence="10">
    <location>
        <begin position="175"/>
        <end position="194"/>
    </location>
</feature>
<evidence type="ECO:0008006" key="13">
    <source>
        <dbReference type="Google" id="ProtNLM"/>
    </source>
</evidence>
<dbReference type="GO" id="GO:0015031">
    <property type="term" value="P:protein transport"/>
    <property type="evidence" value="ECO:0007669"/>
    <property type="project" value="UniProtKB-KW"/>
</dbReference>
<organism evidence="11 12">
    <name type="scientific">Candidatus Nanoclepta minutus</name>
    <dbReference type="NCBI Taxonomy" id="1940235"/>
    <lineage>
        <taxon>Archaea</taxon>
        <taxon>Nanobdellota</taxon>
        <taxon>Candidatus Nanoclepta</taxon>
    </lineage>
</organism>
<dbReference type="InterPro" id="IPR030659">
    <property type="entry name" value="SecY_CS"/>
</dbReference>
<evidence type="ECO:0000256" key="1">
    <source>
        <dbReference type="ARBA" id="ARBA00004141"/>
    </source>
</evidence>
<dbReference type="InterPro" id="IPR023201">
    <property type="entry name" value="SecY_dom_sf"/>
</dbReference>
<dbReference type="PANTHER" id="PTHR10906">
    <property type="entry name" value="SECY/SEC61-ALPHA FAMILY MEMBER"/>
    <property type="match status" value="1"/>
</dbReference>
<dbReference type="PIRSF" id="PIRSF004557">
    <property type="entry name" value="SecY"/>
    <property type="match status" value="1"/>
</dbReference>
<evidence type="ECO:0000313" key="11">
    <source>
        <dbReference type="EMBL" id="RIB35241.1"/>
    </source>
</evidence>
<dbReference type="PRINTS" id="PR00303">
    <property type="entry name" value="SECYTRNLCASE"/>
</dbReference>
<feature type="transmembrane region" description="Helical" evidence="10">
    <location>
        <begin position="269"/>
        <end position="291"/>
    </location>
</feature>
<feature type="transmembrane region" description="Helical" evidence="10">
    <location>
        <begin position="413"/>
        <end position="431"/>
    </location>
</feature>
<comment type="similarity">
    <text evidence="2 9">Belongs to the SecY/SEC61-alpha family.</text>
</comment>
<comment type="caution">
    <text evidence="11">The sequence shown here is derived from an EMBL/GenBank/DDBJ whole genome shotgun (WGS) entry which is preliminary data.</text>
</comment>
<evidence type="ECO:0000256" key="4">
    <source>
        <dbReference type="ARBA" id="ARBA00022692"/>
    </source>
</evidence>
<evidence type="ECO:0000256" key="6">
    <source>
        <dbReference type="ARBA" id="ARBA00022989"/>
    </source>
</evidence>
<reference evidence="11 12" key="1">
    <citation type="journal article" date="2018" name="Syst. Appl. Microbiol.">
        <title>A new symbiotic nanoarchaeote (Candidatus Nanoclepta minutus) and its host (Zestosphaera tikiterensis gen. nov., sp. nov.) from a New Zealand hot spring.</title>
        <authorList>
            <person name="St John E."/>
            <person name="Liu Y."/>
            <person name="Podar M."/>
            <person name="Stott M.B."/>
            <person name="Meneghin J."/>
            <person name="Chen Z."/>
            <person name="Lagutin K."/>
            <person name="Mitchell K."/>
            <person name="Reysenbach A.L."/>
        </authorList>
    </citation>
    <scope>NUCLEOTIDE SEQUENCE [LARGE SCALE GENOMIC DNA]</scope>
    <source>
        <strain evidence="11">NZ3</strain>
    </source>
</reference>
<feature type="transmembrane region" description="Helical" evidence="10">
    <location>
        <begin position="60"/>
        <end position="89"/>
    </location>
</feature>
<evidence type="ECO:0000256" key="5">
    <source>
        <dbReference type="ARBA" id="ARBA00022927"/>
    </source>
</evidence>
<keyword evidence="4 10" id="KW-0812">Transmembrane</keyword>
<keyword evidence="3" id="KW-0813">Transport</keyword>
<feature type="transmembrane region" description="Helical" evidence="10">
    <location>
        <begin position="227"/>
        <end position="248"/>
    </location>
</feature>
<accession>A0A397WMW4</accession>
<evidence type="ECO:0000256" key="10">
    <source>
        <dbReference type="SAM" id="Phobius"/>
    </source>
</evidence>
<feature type="transmembrane region" description="Helical" evidence="10">
    <location>
        <begin position="109"/>
        <end position="128"/>
    </location>
</feature>
<evidence type="ECO:0000256" key="7">
    <source>
        <dbReference type="ARBA" id="ARBA00023010"/>
    </source>
</evidence>
<dbReference type="Pfam" id="PF00344">
    <property type="entry name" value="SecY"/>
    <property type="match status" value="1"/>
</dbReference>
<dbReference type="GO" id="GO:0016020">
    <property type="term" value="C:membrane"/>
    <property type="evidence" value="ECO:0007669"/>
    <property type="project" value="UniProtKB-SubCell"/>
</dbReference>
<keyword evidence="7" id="KW-0811">Translocation</keyword>
<keyword evidence="5" id="KW-0653">Protein transport</keyword>
<evidence type="ECO:0000256" key="3">
    <source>
        <dbReference type="ARBA" id="ARBA00022448"/>
    </source>
</evidence>